<reference evidence="1 2" key="1">
    <citation type="journal article" date="2018" name="BMC Genomics">
        <title>Comparative genome analyses reveal sequence features reflecting distinct modes of host-adaptation between dicot and monocot powdery mildew.</title>
        <authorList>
            <person name="Wu Y."/>
            <person name="Ma X."/>
            <person name="Pan Z."/>
            <person name="Kale S.D."/>
            <person name="Song Y."/>
            <person name="King H."/>
            <person name="Zhang Q."/>
            <person name="Presley C."/>
            <person name="Deng X."/>
            <person name="Wei C.I."/>
            <person name="Xiao S."/>
        </authorList>
    </citation>
    <scope>NUCLEOTIDE SEQUENCE [LARGE SCALE GENOMIC DNA]</scope>
    <source>
        <strain evidence="1">UMSG3</strain>
    </source>
</reference>
<keyword evidence="2" id="KW-1185">Reference proteome</keyword>
<dbReference type="Proteomes" id="UP000283383">
    <property type="component" value="Unassembled WGS sequence"/>
</dbReference>
<gene>
    <name evidence="1" type="ORF">GcM3_009046</name>
</gene>
<organism evidence="1 2">
    <name type="scientific">Golovinomyces cichoracearum</name>
    <dbReference type="NCBI Taxonomy" id="62708"/>
    <lineage>
        <taxon>Eukaryota</taxon>
        <taxon>Fungi</taxon>
        <taxon>Dikarya</taxon>
        <taxon>Ascomycota</taxon>
        <taxon>Pezizomycotina</taxon>
        <taxon>Leotiomycetes</taxon>
        <taxon>Erysiphales</taxon>
        <taxon>Erysiphaceae</taxon>
        <taxon>Golovinomyces</taxon>
    </lineage>
</organism>
<dbReference type="STRING" id="62708.A0A420JA95"/>
<dbReference type="AlphaFoldDB" id="A0A420JA95"/>
<protein>
    <submittedName>
        <fullName evidence="1">Uncharacterized protein</fullName>
    </submittedName>
</protein>
<sequence>MSHKIFQCAIRTASSYISESSALYTNRRHSFTPIKLRGVGGRDGPTVREQTTVEIKFQIKNSWTEVFSIICGIVPDGTFPTELTLGRKVIHKLGIYYIINSENIQLLALDGKPTLYP</sequence>
<dbReference type="EMBL" id="MCBQ01000952">
    <property type="protein sequence ID" value="RKF83718.1"/>
    <property type="molecule type" value="Genomic_DNA"/>
</dbReference>
<proteinExistence type="predicted"/>
<evidence type="ECO:0000313" key="2">
    <source>
        <dbReference type="Proteomes" id="UP000283383"/>
    </source>
</evidence>
<comment type="caution">
    <text evidence="1">The sequence shown here is derived from an EMBL/GenBank/DDBJ whole genome shotgun (WGS) entry which is preliminary data.</text>
</comment>
<accession>A0A420JA95</accession>
<evidence type="ECO:0000313" key="1">
    <source>
        <dbReference type="EMBL" id="RKF83718.1"/>
    </source>
</evidence>
<name>A0A420JA95_9PEZI</name>